<dbReference type="PANTHER" id="PTHR45759">
    <property type="entry name" value="NUCLEOLAR GTP-BINDING PROTEIN 1"/>
    <property type="match status" value="1"/>
</dbReference>
<reference evidence="10" key="2">
    <citation type="journal article" date="2024" name="Plant">
        <title>Genomic evolution and insights into agronomic trait innovations of Sesamum species.</title>
        <authorList>
            <person name="Miao H."/>
            <person name="Wang L."/>
            <person name="Qu L."/>
            <person name="Liu H."/>
            <person name="Sun Y."/>
            <person name="Le M."/>
            <person name="Wang Q."/>
            <person name="Wei S."/>
            <person name="Zheng Y."/>
            <person name="Lin W."/>
            <person name="Duan Y."/>
            <person name="Cao H."/>
            <person name="Xiong S."/>
            <person name="Wang X."/>
            <person name="Wei L."/>
            <person name="Li C."/>
            <person name="Ma Q."/>
            <person name="Ju M."/>
            <person name="Zhao R."/>
            <person name="Li G."/>
            <person name="Mu C."/>
            <person name="Tian Q."/>
            <person name="Mei H."/>
            <person name="Zhang T."/>
            <person name="Gao T."/>
            <person name="Zhang H."/>
        </authorList>
    </citation>
    <scope>NUCLEOTIDE SEQUENCE</scope>
    <source>
        <strain evidence="10">K16</strain>
    </source>
</reference>
<feature type="domain" description="OBG-type G" evidence="9">
    <location>
        <begin position="169"/>
        <end position="355"/>
    </location>
</feature>
<evidence type="ECO:0000256" key="5">
    <source>
        <dbReference type="ARBA" id="ARBA00023242"/>
    </source>
</evidence>
<feature type="compositionally biased region" description="Basic residues" evidence="8">
    <location>
        <begin position="536"/>
        <end position="546"/>
    </location>
</feature>
<dbReference type="InterPro" id="IPR041623">
    <property type="entry name" value="NOG1_N"/>
</dbReference>
<dbReference type="InterPro" id="IPR006073">
    <property type="entry name" value="GTP-bd"/>
</dbReference>
<evidence type="ECO:0000256" key="2">
    <source>
        <dbReference type="ARBA" id="ARBA00022517"/>
    </source>
</evidence>
<keyword evidence="5 6" id="KW-0539">Nucleus</keyword>
<keyword evidence="11" id="KW-1185">Reference proteome</keyword>
<dbReference type="AlphaFoldDB" id="A0AAE1X0F4"/>
<comment type="subcellular location">
    <subcellularLocation>
        <location evidence="1 6">Nucleus</location>
        <location evidence="1 6">Nucleolus</location>
    </subcellularLocation>
</comment>
<dbReference type="GO" id="GO:0005525">
    <property type="term" value="F:GTP binding"/>
    <property type="evidence" value="ECO:0007669"/>
    <property type="project" value="UniProtKB-KW"/>
</dbReference>
<dbReference type="Pfam" id="PF06858">
    <property type="entry name" value="NOG1"/>
    <property type="match status" value="1"/>
</dbReference>
<evidence type="ECO:0000256" key="7">
    <source>
        <dbReference type="SAM" id="Coils"/>
    </source>
</evidence>
<evidence type="ECO:0000256" key="8">
    <source>
        <dbReference type="SAM" id="MobiDB-lite"/>
    </source>
</evidence>
<name>A0AAE1X0F4_9LAMI</name>
<gene>
    <name evidence="10" type="ORF">Sango_1024300</name>
</gene>
<feature type="coiled-coil region" evidence="7">
    <location>
        <begin position="394"/>
        <end position="425"/>
    </location>
</feature>
<dbReference type="SUPFAM" id="SSF52540">
    <property type="entry name" value="P-loop containing nucleoside triphosphate hydrolases"/>
    <property type="match status" value="1"/>
</dbReference>
<dbReference type="PIRSF" id="PIRSF038919">
    <property type="entry name" value="NOG1"/>
    <property type="match status" value="1"/>
</dbReference>
<keyword evidence="4" id="KW-0342">GTP-binding</keyword>
<dbReference type="InterPro" id="IPR027417">
    <property type="entry name" value="P-loop_NTPase"/>
</dbReference>
<dbReference type="InterPro" id="IPR010674">
    <property type="entry name" value="NOG1_Rossman_fold_dom"/>
</dbReference>
<comment type="similarity">
    <text evidence="6">Belongs to the TRAFAC class OBG-HflX-like GTPase superfamily. OBG GTPase family. NOG subfamily.</text>
</comment>
<dbReference type="FunFam" id="1.20.120.1190:FF:000001">
    <property type="entry name" value="Nucleolar GTP-binding protein 1"/>
    <property type="match status" value="1"/>
</dbReference>
<comment type="function">
    <text evidence="6">Involved in the biogenesis of the 60S ribosomal subunit.</text>
</comment>
<dbReference type="PRINTS" id="PR00326">
    <property type="entry name" value="GTP1OBG"/>
</dbReference>
<keyword evidence="7" id="KW-0175">Coiled coil</keyword>
<proteinExistence type="inferred from homology"/>
<evidence type="ECO:0000256" key="1">
    <source>
        <dbReference type="ARBA" id="ARBA00004604"/>
    </source>
</evidence>
<organism evidence="10 11">
    <name type="scientific">Sesamum angolense</name>
    <dbReference type="NCBI Taxonomy" id="2727404"/>
    <lineage>
        <taxon>Eukaryota</taxon>
        <taxon>Viridiplantae</taxon>
        <taxon>Streptophyta</taxon>
        <taxon>Embryophyta</taxon>
        <taxon>Tracheophyta</taxon>
        <taxon>Spermatophyta</taxon>
        <taxon>Magnoliopsida</taxon>
        <taxon>eudicotyledons</taxon>
        <taxon>Gunneridae</taxon>
        <taxon>Pentapetalae</taxon>
        <taxon>asterids</taxon>
        <taxon>lamiids</taxon>
        <taxon>Lamiales</taxon>
        <taxon>Pedaliaceae</taxon>
        <taxon>Sesamum</taxon>
    </lineage>
</organism>
<dbReference type="Proteomes" id="UP001289374">
    <property type="component" value="Unassembled WGS sequence"/>
</dbReference>
<dbReference type="Pfam" id="PF17835">
    <property type="entry name" value="NOG1_N"/>
    <property type="match status" value="1"/>
</dbReference>
<dbReference type="GO" id="GO:0005730">
    <property type="term" value="C:nucleolus"/>
    <property type="evidence" value="ECO:0007669"/>
    <property type="project" value="UniProtKB-SubCell"/>
</dbReference>
<dbReference type="CDD" id="cd01897">
    <property type="entry name" value="NOG"/>
    <property type="match status" value="1"/>
</dbReference>
<evidence type="ECO:0000256" key="4">
    <source>
        <dbReference type="ARBA" id="ARBA00023134"/>
    </source>
</evidence>
<dbReference type="FunFam" id="3.40.50.300:FF:000496">
    <property type="entry name" value="Nucleolar GTP-binding protein 1"/>
    <property type="match status" value="1"/>
</dbReference>
<protein>
    <recommendedName>
        <fullName evidence="6">Nucleolar GTP-binding protein 1</fullName>
    </recommendedName>
</protein>
<dbReference type="Gene3D" id="1.20.120.1190">
    <property type="match status" value="1"/>
</dbReference>
<evidence type="ECO:0000313" key="11">
    <source>
        <dbReference type="Proteomes" id="UP001289374"/>
    </source>
</evidence>
<feature type="compositionally biased region" description="Basic and acidic residues" evidence="8">
    <location>
        <begin position="505"/>
        <end position="519"/>
    </location>
</feature>
<dbReference type="Gene3D" id="3.40.50.300">
    <property type="entry name" value="P-loop containing nucleotide triphosphate hydrolases"/>
    <property type="match status" value="1"/>
</dbReference>
<sequence>MVQYNFKKITVVPTGKDFIDIILSRTQRRTPTQVHKGYAISRLRQFYMRKVKFTQQNFHDKLSTIIEEFPRLDDIHPFYGDLLHVLYNKDHYKLALGQINTARNLIGKIAKDYVKLLKYGDSLYRCKSLKVAALGRMCTVIKRVSPSLAYLEQIRQHMARLPSIDPNTRTILICGYPNVGKSSFINKITRADVDVQPYAFTTKSLFVGHTDYKYLRYQVIDTPGILDRPFEDRNIIEMCSITALAHLRAAVLFFLDISGSCGYSIAQQAALFHSIKSLFMNKPLIIVCNKTDLQPLEGISEEDMKLVTEMKAEAMKTVIGQGGEPTDDNSVLLTMSTLTEEGVISVKNAACERLLNQRVELKMKSKKLNDCLNRFHVAMPKPRDQKERPPCIPQAVLEAKAKKAEETAEKEKRKLERDLENENGGAGVYSASLKKHYILADDEWKEDVMPEILDGHNVYDFIDPDILMRLEELEREEEIRKKKSLLIQQHRIKKSTAESRPTVPRKFDKDKKFTTERMGRQLSTLGLDPTMAINRARSKSRGRKRERSPDRSGNDGLDSMEVDGDQQNKKLRLRSRSASRSRSKSRPPGECVQERASKTLLRRRRLLKWLRVLARRGTRMLAEERQTESFLLSNLNTCSGKRSTGKTDRQLITYAPYWTLYLKIHQGIPSFMDSYTTACGMGSCIGYAVQLQPAIVENLFID</sequence>
<dbReference type="EMBL" id="JACGWL010000005">
    <property type="protein sequence ID" value="KAK4402836.1"/>
    <property type="molecule type" value="Genomic_DNA"/>
</dbReference>
<keyword evidence="2 6" id="KW-0690">Ribosome biogenesis</keyword>
<feature type="compositionally biased region" description="Basic residues" evidence="8">
    <location>
        <begin position="569"/>
        <end position="585"/>
    </location>
</feature>
<evidence type="ECO:0000256" key="3">
    <source>
        <dbReference type="ARBA" id="ARBA00022741"/>
    </source>
</evidence>
<comment type="caution">
    <text evidence="10">The sequence shown here is derived from an EMBL/GenBank/DDBJ whole genome shotgun (WGS) entry which is preliminary data.</text>
</comment>
<evidence type="ECO:0000256" key="6">
    <source>
        <dbReference type="PIRNR" id="PIRNR038919"/>
    </source>
</evidence>
<dbReference type="Pfam" id="PF08155">
    <property type="entry name" value="NOGCT"/>
    <property type="match status" value="1"/>
</dbReference>
<feature type="region of interest" description="Disordered" evidence="8">
    <location>
        <begin position="491"/>
        <end position="595"/>
    </location>
</feature>
<accession>A0AAE1X0F4</accession>
<dbReference type="InterPro" id="IPR031167">
    <property type="entry name" value="G_OBG"/>
</dbReference>
<reference evidence="10" key="1">
    <citation type="submission" date="2020-06" db="EMBL/GenBank/DDBJ databases">
        <authorList>
            <person name="Li T."/>
            <person name="Hu X."/>
            <person name="Zhang T."/>
            <person name="Song X."/>
            <person name="Zhang H."/>
            <person name="Dai N."/>
            <person name="Sheng W."/>
            <person name="Hou X."/>
            <person name="Wei L."/>
        </authorList>
    </citation>
    <scope>NUCLEOTIDE SEQUENCE</scope>
    <source>
        <strain evidence="10">K16</strain>
        <tissue evidence="10">Leaf</tissue>
    </source>
</reference>
<keyword evidence="3" id="KW-0547">Nucleotide-binding</keyword>
<dbReference type="InterPro" id="IPR012973">
    <property type="entry name" value="NOG_C"/>
</dbReference>
<dbReference type="GO" id="GO:0042254">
    <property type="term" value="P:ribosome biogenesis"/>
    <property type="evidence" value="ECO:0007669"/>
    <property type="project" value="UniProtKB-KW"/>
</dbReference>
<dbReference type="InterPro" id="IPR024926">
    <property type="entry name" value="NOG1"/>
</dbReference>
<evidence type="ECO:0000313" key="10">
    <source>
        <dbReference type="EMBL" id="KAK4402836.1"/>
    </source>
</evidence>
<evidence type="ECO:0000259" key="9">
    <source>
        <dbReference type="PROSITE" id="PS51710"/>
    </source>
</evidence>
<dbReference type="PROSITE" id="PS51710">
    <property type="entry name" value="G_OBG"/>
    <property type="match status" value="1"/>
</dbReference>